<evidence type="ECO:0000313" key="4">
    <source>
        <dbReference type="EMBL" id="CDU20305.1"/>
    </source>
</evidence>
<dbReference type="OMA" id="GMFYSWK"/>
<evidence type="ECO:0000259" key="3">
    <source>
        <dbReference type="SMART" id="SM00233"/>
    </source>
</evidence>
<evidence type="ECO:0000313" key="6">
    <source>
        <dbReference type="Proteomes" id="UP000072874"/>
    </source>
</evidence>
<dbReference type="Proteomes" id="UP000072874">
    <property type="component" value="Chromosome 13"/>
</dbReference>
<feature type="domain" description="PH" evidence="3">
    <location>
        <begin position="478"/>
        <end position="576"/>
    </location>
</feature>
<reference evidence="4" key="2">
    <citation type="submission" date="2014-05" db="EMBL/GenBank/DDBJ databases">
        <authorList>
            <person name="Aslett A.Martin."/>
            <person name="De Silva Nishadi"/>
        </authorList>
    </citation>
    <scope>NUCLEOTIDE SEQUENCE</scope>
    <source>
        <strain evidence="4">YM</strain>
    </source>
</reference>
<dbReference type="EMBL" id="LK934641">
    <property type="protein sequence ID" value="CDU20305.1"/>
    <property type="molecule type" value="Genomic_DNA"/>
</dbReference>
<feature type="compositionally biased region" description="Basic and acidic residues" evidence="1">
    <location>
        <begin position="285"/>
        <end position="311"/>
    </location>
</feature>
<sequence length="1518" mass="179979">MKVVEFRICMPLKVEEYQKCQLYLVTKGTLEDAEQRIKNAEKYGSENNSVGVVILKNESYVENYTSGQYTLKKLNILHKMPKWLLNFVDKKYCTIEEQCWNAYPYIKTIYQSSGFPKGKIQLESSHHSGFDTEYNALNLSEDLLNIRKIIYIDIVNDKVSSKEYNINEDPSLFLSQKTGRGHFKQNWKETSEHLMTCYKLITLDIPYFGLFCSKIENWIISAIRDNLLKYHRKAFCWIDEWFELKIEDIRKIEKDVQTKLKKFWTETGQDVPIDDIANHVTSSEKGGKSEEGESEKSEEGEKSEQNEERNRSSSLAESLTNEDESKCESWSNISDNENIKNGVNKTDKYSSNINERDIFDEASKNSMAFSSAASLNYKNETTENMKSRNNNIQNQNMHMNMNNLKTCYENRVCDLEGYEVIQGESEIENNELDENKNMNKENFDFFDEGKSNISVNKILVDNKKKEIIEYFFFKKNKNEYGEYLYKISDGMFYSWKYRYFSIKDNKLYYYINDEKNDLKGEINLLNAQIHWIGEYKGRNNVFVIQCFYKNVYYLSIDDEIQAKKCMIDIQMASLINETNNSKNNVEKQIEYNNINNIKVEDYKNLMNIYNDVENSDNIENEVQPLNNLNGKIKNENDKLSYIFKKNDKENENNVNNKNGVNNHNTLQISKNNKYENIPITLQLFNNATDKKLKINDKKLKINDSWIYDNASSSSSSCCDECASPLLGDKSRNKFESFNLKNIINMLFGNFEGIEIFKINKDIQYKGVKELLHKLKIDLNTNDELNYHLKKLFIFKKKRGKKIEYFLYIILIFLFFIFFHKILNFLFYFFIPIFFFFWGVFIYNDKISYSGFYNNVNYNVYKYSFTVNSNINFIMSILLNKNKINKGEYYQNVIQSKNKYIQYVCSFIYFNVPIFKQIYEFYRPRKFFMTKYLEKDVREIDKINDGSIGYENFVISKSEDDKKKMRCYFIVQYTSKNSKEYFNLINCEKKIKDGTGTKYENRENRYRNRDDNRDRNRDDNRDRNRDENKDGNNKFSAKKMSTMYGISTSIDKQNNTLNNNKYNIDFSSKKMSNIILEMSRTKLGKLIQNCILGLLKHFFKIIKNTFFDEYVKGDGFDIYIIREKGDEICNIEYLTCYDYKSGIFNNYLNVERCRNVIRLFMSNWQNNSQNNSQNNWEKCEIDFENDKNNFCIDENEENIKLLINKKKDEKEICRNIFFNINNKDISKNIIKYIYNLTRIKYVNTNKYIGLIKNMNDIFFIINLSKVFIYLTDKIELYEIKNVKIIEKLTNRHSDLNFYSDDLFINNVIYILSGIKLLHNTFEKSWVFPKKNEKIQGKYNNSYIVITMINESPITFSILTENYKTKTKLYSNIQFVSDSTMSAINIFINNDIIIKNNNNYELKISFPNISLIDLIKGNLRYTFCNNLAVTDSLGNLANIKFIDKYTKCGQFCGIAKRNETITNTLSGNIFDKIIIDDDKKYNNMSDIEIEMEYDDDSNSARLSEHYIKVRTLMEKYKTKL</sequence>
<evidence type="ECO:0000256" key="1">
    <source>
        <dbReference type="SAM" id="MobiDB-lite"/>
    </source>
</evidence>
<dbReference type="PANTHER" id="PTHR10658">
    <property type="entry name" value="PHOSPHATIDYLINOSITOL TRANSFER PROTEIN"/>
    <property type="match status" value="1"/>
</dbReference>
<dbReference type="GO" id="GO:0005548">
    <property type="term" value="F:phospholipid transporter activity"/>
    <property type="evidence" value="ECO:0007669"/>
    <property type="project" value="InterPro"/>
</dbReference>
<reference evidence="5" key="4">
    <citation type="submission" date="2019-05" db="EMBL/GenBank/DDBJ databases">
        <authorList>
            <consortium name="Pathogen Informatics"/>
        </authorList>
    </citation>
    <scope>NUCLEOTIDE SEQUENCE</scope>
    <source>
        <strain evidence="5">17X</strain>
    </source>
</reference>
<dbReference type="GeneID" id="3801447"/>
<keyword evidence="2" id="KW-0472">Membrane</keyword>
<dbReference type="KEGG" id="pyo:PY17X_1369500"/>
<feature type="transmembrane region" description="Helical" evidence="2">
    <location>
        <begin position="802"/>
        <end position="818"/>
    </location>
</feature>
<keyword evidence="2" id="KW-1133">Transmembrane helix</keyword>
<keyword evidence="2" id="KW-0812">Transmembrane</keyword>
<dbReference type="Gene3D" id="3.30.530.20">
    <property type="match status" value="1"/>
</dbReference>
<dbReference type="InterPro" id="IPR055261">
    <property type="entry name" value="PI_transfer_N"/>
</dbReference>
<reference evidence="5" key="3">
    <citation type="submission" date="2014-05" db="EMBL/GenBank/DDBJ databases">
        <authorList>
            <person name="Aslett M.A."/>
            <person name="De Silva N."/>
        </authorList>
    </citation>
    <scope>NUCLEOTIDE SEQUENCE</scope>
    <source>
        <strain evidence="5">17X</strain>
    </source>
</reference>
<feature type="transmembrane region" description="Helical" evidence="2">
    <location>
        <begin position="862"/>
        <end position="878"/>
    </location>
</feature>
<organism evidence="5 6">
    <name type="scientific">Plasmodium yoelii</name>
    <dbReference type="NCBI Taxonomy" id="5861"/>
    <lineage>
        <taxon>Eukaryota</taxon>
        <taxon>Sar</taxon>
        <taxon>Alveolata</taxon>
        <taxon>Apicomplexa</taxon>
        <taxon>Aconoidasida</taxon>
        <taxon>Haemosporida</taxon>
        <taxon>Plasmodiidae</taxon>
        <taxon>Plasmodium</taxon>
        <taxon>Plasmodium (Vinckeia)</taxon>
    </lineage>
</organism>
<dbReference type="VEuPathDB" id="PlasmoDB:PYYM_1365900"/>
<dbReference type="OrthoDB" id="18453at2759"/>
<name>A0A078KHV3_PLAYE</name>
<dbReference type="VEuPathDB" id="PlasmoDB:PY00102"/>
<dbReference type="SMART" id="SM00233">
    <property type="entry name" value="PH"/>
    <property type="match status" value="1"/>
</dbReference>
<feature type="region of interest" description="Disordered" evidence="1">
    <location>
        <begin position="997"/>
        <end position="1034"/>
    </location>
</feature>
<feature type="compositionally biased region" description="Basic and acidic residues" evidence="1">
    <location>
        <begin position="997"/>
        <end position="1031"/>
    </location>
</feature>
<evidence type="ECO:0000313" key="5">
    <source>
        <dbReference type="EMBL" id="VTZ81063.1"/>
    </source>
</evidence>
<dbReference type="VEuPathDB" id="PlasmoDB:PY17X_1369500"/>
<dbReference type="InterPro" id="IPR011993">
    <property type="entry name" value="PH-like_dom_sf"/>
</dbReference>
<dbReference type="InterPro" id="IPR023393">
    <property type="entry name" value="START-like_dom_sf"/>
</dbReference>
<feature type="transmembrane region" description="Helical" evidence="2">
    <location>
        <begin position="899"/>
        <end position="918"/>
    </location>
</feature>
<dbReference type="Gene3D" id="2.30.29.30">
    <property type="entry name" value="Pleckstrin-homology domain (PH domain)/Phosphotyrosine-binding domain (PTB)"/>
    <property type="match status" value="1"/>
</dbReference>
<proteinExistence type="predicted"/>
<dbReference type="RefSeq" id="XP_022813772.1">
    <property type="nucleotide sequence ID" value="XM_022957340.1"/>
</dbReference>
<dbReference type="InterPro" id="IPR001666">
    <property type="entry name" value="PI_transfer"/>
</dbReference>
<evidence type="ECO:0000256" key="2">
    <source>
        <dbReference type="SAM" id="Phobius"/>
    </source>
</evidence>
<dbReference type="Pfam" id="PF00169">
    <property type="entry name" value="PH"/>
    <property type="match status" value="1"/>
</dbReference>
<dbReference type="CDD" id="cd00821">
    <property type="entry name" value="PH"/>
    <property type="match status" value="1"/>
</dbReference>
<gene>
    <name evidence="5" type="ORF">PY17X_1369500</name>
    <name evidence="4" type="ORF">PYYM_1365900</name>
</gene>
<feature type="region of interest" description="Disordered" evidence="1">
    <location>
        <begin position="274"/>
        <end position="349"/>
    </location>
</feature>
<dbReference type="Pfam" id="PF02121">
    <property type="entry name" value="IP_trans"/>
    <property type="match status" value="1"/>
</dbReference>
<reference evidence="6 7" key="1">
    <citation type="journal article" date="2014" name="BMC Biol.">
        <title>A comprehensive evaluation of rodent malaria parasite genomes and gene expression.</title>
        <authorList>
            <person name="Otto T.D."/>
            <person name="Bohme U."/>
            <person name="Jackson A.P."/>
            <person name="Hunt M."/>
            <person name="Franke-Fayard B."/>
            <person name="Hoeijmakers W.A."/>
            <person name="Religa A.A."/>
            <person name="Robertson L."/>
            <person name="Sanders M."/>
            <person name="Ogun S.A."/>
            <person name="Cunningham D."/>
            <person name="Erhart A."/>
            <person name="Billker O."/>
            <person name="Khan S.M."/>
            <person name="Stunnenberg H.G."/>
            <person name="Langhorne J."/>
            <person name="Holder A.A."/>
            <person name="Waters A.P."/>
            <person name="Newbold C.I."/>
            <person name="Pain A."/>
            <person name="Berriman M."/>
            <person name="Janse C.J."/>
        </authorList>
    </citation>
    <scope>NUCLEOTIDE SEQUENCE [LARGE SCALE GENOMIC DNA]</scope>
    <source>
        <strain evidence="5 6">17X</strain>
        <strain evidence="4 7">YM</strain>
    </source>
</reference>
<dbReference type="SUPFAM" id="SSF50729">
    <property type="entry name" value="PH domain-like"/>
    <property type="match status" value="1"/>
</dbReference>
<dbReference type="Proteomes" id="UP000072904">
    <property type="component" value="Chromosome 13"/>
</dbReference>
<protein>
    <submittedName>
        <fullName evidence="5">Phosphatidylinositol transfer protein, putative</fullName>
    </submittedName>
</protein>
<feature type="transmembrane region" description="Helical" evidence="2">
    <location>
        <begin position="825"/>
        <end position="842"/>
    </location>
</feature>
<dbReference type="EMBL" id="LM993667">
    <property type="protein sequence ID" value="VTZ81063.1"/>
    <property type="molecule type" value="Genomic_DNA"/>
</dbReference>
<dbReference type="InterPro" id="IPR001849">
    <property type="entry name" value="PH_domain"/>
</dbReference>
<dbReference type="SUPFAM" id="SSF55961">
    <property type="entry name" value="Bet v1-like"/>
    <property type="match status" value="1"/>
</dbReference>
<feature type="compositionally biased region" description="Polar residues" evidence="1">
    <location>
        <begin position="328"/>
        <end position="349"/>
    </location>
</feature>
<dbReference type="PANTHER" id="PTHR10658:SF11">
    <property type="entry name" value="VIBRATOR, ISOFORM B"/>
    <property type="match status" value="1"/>
</dbReference>
<accession>A0A078KHV3</accession>
<dbReference type="VEuPathDB" id="PlasmoDB:Py17XNL_001303525"/>
<evidence type="ECO:0000313" key="7">
    <source>
        <dbReference type="Proteomes" id="UP000072904"/>
    </source>
</evidence>